<proteinExistence type="predicted"/>
<dbReference type="RefSeq" id="WP_088844541.1">
    <property type="nucleotide sequence ID" value="NZ_FYEW01000002.1"/>
</dbReference>
<accession>A0A212UDL5</accession>
<keyword evidence="3" id="KW-1185">Reference proteome</keyword>
<feature type="region of interest" description="Disordered" evidence="1">
    <location>
        <begin position="62"/>
        <end position="128"/>
    </location>
</feature>
<dbReference type="OrthoDB" id="887372at2"/>
<reference evidence="3" key="1">
    <citation type="submission" date="2017-06" db="EMBL/GenBank/DDBJ databases">
        <authorList>
            <person name="Varghese N."/>
            <person name="Submissions S."/>
        </authorList>
    </citation>
    <scope>NUCLEOTIDE SEQUENCE [LARGE SCALE GENOMIC DNA]</scope>
    <source>
        <strain evidence="3">DSM 11116</strain>
    </source>
</reference>
<name>A0A212UDL5_9BACT</name>
<protein>
    <submittedName>
        <fullName evidence="2">Uncharacterized protein</fullName>
    </submittedName>
</protein>
<sequence>MSKHKKKHSKKAKAVVPDDIFAAAAQSVKRFRKVTNEIAKLSLGQKLVGSLVLVAAGLIYLDQRKPDDDRPRPASRFNWPRLPEAPETAGVQEAEVEPARAPAALKSPKPRKHHSSAPRKPLNDADNG</sequence>
<dbReference type="Proteomes" id="UP000198131">
    <property type="component" value="Unassembled WGS sequence"/>
</dbReference>
<dbReference type="AlphaFoldDB" id="A0A212UDL5"/>
<organism evidence="2 3">
    <name type="scientific">Hymenobacter gelipurpurascens</name>
    <dbReference type="NCBI Taxonomy" id="89968"/>
    <lineage>
        <taxon>Bacteria</taxon>
        <taxon>Pseudomonadati</taxon>
        <taxon>Bacteroidota</taxon>
        <taxon>Cytophagia</taxon>
        <taxon>Cytophagales</taxon>
        <taxon>Hymenobacteraceae</taxon>
        <taxon>Hymenobacter</taxon>
    </lineage>
</organism>
<gene>
    <name evidence="2" type="ORF">SAMN06265337_3260</name>
</gene>
<evidence type="ECO:0000256" key="1">
    <source>
        <dbReference type="SAM" id="MobiDB-lite"/>
    </source>
</evidence>
<feature type="compositionally biased region" description="Basic residues" evidence="1">
    <location>
        <begin position="108"/>
        <end position="117"/>
    </location>
</feature>
<evidence type="ECO:0000313" key="2">
    <source>
        <dbReference type="EMBL" id="SNC76191.1"/>
    </source>
</evidence>
<feature type="compositionally biased region" description="Basic and acidic residues" evidence="1">
    <location>
        <begin position="62"/>
        <end position="72"/>
    </location>
</feature>
<dbReference type="EMBL" id="FYEW01000002">
    <property type="protein sequence ID" value="SNC76191.1"/>
    <property type="molecule type" value="Genomic_DNA"/>
</dbReference>
<evidence type="ECO:0000313" key="3">
    <source>
        <dbReference type="Proteomes" id="UP000198131"/>
    </source>
</evidence>